<feature type="compositionally biased region" description="Low complexity" evidence="5">
    <location>
        <begin position="406"/>
        <end position="420"/>
    </location>
</feature>
<feature type="compositionally biased region" description="Acidic residues" evidence="5">
    <location>
        <begin position="570"/>
        <end position="584"/>
    </location>
</feature>
<protein>
    <recommendedName>
        <fullName evidence="6">LIM zinc-binding domain-containing protein</fullName>
    </recommendedName>
</protein>
<evidence type="ECO:0000256" key="3">
    <source>
        <dbReference type="ARBA" id="ARBA00023038"/>
    </source>
</evidence>
<dbReference type="Gene3D" id="2.10.110.10">
    <property type="entry name" value="Cysteine Rich Protein"/>
    <property type="match status" value="1"/>
</dbReference>
<feature type="region of interest" description="Disordered" evidence="5">
    <location>
        <begin position="555"/>
        <end position="610"/>
    </location>
</feature>
<reference evidence="7" key="1">
    <citation type="journal article" date="2023" name="Mol. Biol. Evol.">
        <title>Third-Generation Sequencing Reveals the Adaptive Role of the Epigenome in Three Deep-Sea Polychaetes.</title>
        <authorList>
            <person name="Perez M."/>
            <person name="Aroh O."/>
            <person name="Sun Y."/>
            <person name="Lan Y."/>
            <person name="Juniper S.K."/>
            <person name="Young C.R."/>
            <person name="Angers B."/>
            <person name="Qian P.Y."/>
        </authorList>
    </citation>
    <scope>NUCLEOTIDE SEQUENCE</scope>
    <source>
        <strain evidence="7">R07B-5</strain>
    </source>
</reference>
<dbReference type="PANTHER" id="PTHR47020:SF1">
    <property type="entry name" value="HILLARIN"/>
    <property type="match status" value="1"/>
</dbReference>
<feature type="domain" description="LIM zinc-binding" evidence="6">
    <location>
        <begin position="76"/>
        <end position="145"/>
    </location>
</feature>
<dbReference type="PROSITE" id="PS00478">
    <property type="entry name" value="LIM_DOMAIN_1"/>
    <property type="match status" value="1"/>
</dbReference>
<gene>
    <name evidence="7" type="ORF">NP493_447g01023</name>
</gene>
<feature type="region of interest" description="Disordered" evidence="5">
    <location>
        <begin position="406"/>
        <end position="435"/>
    </location>
</feature>
<name>A0AAD9NTP9_RIDPI</name>
<feature type="compositionally biased region" description="Basic and acidic residues" evidence="5">
    <location>
        <begin position="555"/>
        <end position="569"/>
    </location>
</feature>
<accession>A0AAD9NTP9</accession>
<evidence type="ECO:0000256" key="1">
    <source>
        <dbReference type="ARBA" id="ARBA00022723"/>
    </source>
</evidence>
<dbReference type="PROSITE" id="PS50023">
    <property type="entry name" value="LIM_DOMAIN_2"/>
    <property type="match status" value="1"/>
</dbReference>
<organism evidence="7 8">
    <name type="scientific">Ridgeia piscesae</name>
    <name type="common">Tubeworm</name>
    <dbReference type="NCBI Taxonomy" id="27915"/>
    <lineage>
        <taxon>Eukaryota</taxon>
        <taxon>Metazoa</taxon>
        <taxon>Spiralia</taxon>
        <taxon>Lophotrochozoa</taxon>
        <taxon>Annelida</taxon>
        <taxon>Polychaeta</taxon>
        <taxon>Sedentaria</taxon>
        <taxon>Canalipalpata</taxon>
        <taxon>Sabellida</taxon>
        <taxon>Siboglinidae</taxon>
        <taxon>Ridgeia</taxon>
    </lineage>
</organism>
<evidence type="ECO:0000256" key="2">
    <source>
        <dbReference type="ARBA" id="ARBA00022833"/>
    </source>
</evidence>
<evidence type="ECO:0000256" key="4">
    <source>
        <dbReference type="PROSITE-ProRule" id="PRU00125"/>
    </source>
</evidence>
<evidence type="ECO:0000256" key="5">
    <source>
        <dbReference type="SAM" id="MobiDB-lite"/>
    </source>
</evidence>
<feature type="compositionally biased region" description="Polar residues" evidence="5">
    <location>
        <begin position="596"/>
        <end position="605"/>
    </location>
</feature>
<keyword evidence="1 4" id="KW-0479">Metal-binding</keyword>
<evidence type="ECO:0000259" key="6">
    <source>
        <dbReference type="PROSITE" id="PS50023"/>
    </source>
</evidence>
<feature type="compositionally biased region" description="Polar residues" evidence="5">
    <location>
        <begin position="421"/>
        <end position="434"/>
    </location>
</feature>
<keyword evidence="3 4" id="KW-0440">LIM domain</keyword>
<dbReference type="EMBL" id="JAODUO010000447">
    <property type="protein sequence ID" value="KAK2180326.1"/>
    <property type="molecule type" value="Genomic_DNA"/>
</dbReference>
<dbReference type="Pfam" id="PF00412">
    <property type="entry name" value="LIM"/>
    <property type="match status" value="1"/>
</dbReference>
<sequence>MACSRDDHPVKDQYECTVDDGELHDDFSYDCDDEPDAPPTGLDRRSVAVDRDGVLAAIGYRPDSLWRAAAGPGAEEACERCGRKVYPVERVDIGVIYHRGCFRCRVCNLQLTLKTFLASEVTSADTAKRTRVVYCSVHLPKQTRGHITGDAVGIRSALEAQRRATAKGHKSMHEPGWNFNPNTPCTGEYDQEQQQQLQQQYEQVQQMEQTREEQQQLQDDYQQLQQRKQQQEERLQRLKEQQRQLQQEQQEQQQRLQEQQETLQQQAQEQLLMQQEQQKQQQERNEKRQQILKTQQQQQQKQLKIQQQEEQLKKQHELLALQQQQMNQQKQELLMQQHKFEEQQGSLQEQRQRLQKLKEIQEQQQIQLQKQQQQQLQKQQQQQQRQKQLQEQQQQQQLQKQFQDQQQQQHQLEQQTHQQQSETNIPASPKSGTLKSYKDFETHGVFDAQAALEEKHRQEEDALYRQIFDDRKKHMANLEHRLAAEKEKSIRELNAWFDKRGASADERREGLKTLDEYFRSERERRVQQLKQRLAAEEEAAVARMVEKHSQEMLRLISDKEKGMRNSDGGDEREEEGGSTGEEEELGRKERKPEYASTASTPNSSVGDREDMFGECDTLAIREAGREHTTFTGLVRNLSKRCANEMQKLRAIFRWITVKNLNQLRLDESHPSESPLGLLRGIQLGTESYHTLLKRLCSYAGLQCEVIDGYSKGAGYRPGMRLQGNAFRNQWTAVWVDEAWRFVNCNWGARHVTGSVGGADRLTYKCDEFYFLTDPAEHIYQHFPDNEKWQLLKKPISMAQFIRLPLLKSPFFNARLSLVAPQCCAMRTDTGSANFHFRVRTSVRLDATLRSPNKDGTHTSYDDRTYIRQVDEQVVCAVALPRPGGYFVDVYVTSSWEPDTMDLACVFRVRCTAALPSWMSASFPPGTCFGRTPLCSQLGLAEQTHTDPYVEHKGELVVAFSLAADVRLSHTLQRWSSTNRSLTCFDRHALLHRKDDNLASYIIRCPRSGSYVFSVYAAPCGGQATPAMACVYRYLLRCLEPGKSTSAMPQASTRWHHCRLVEPMVGDLPANARVRFTVDSAVAMEMLATVNQGGWQALEKTGRLWQGTISTGSDEGKLMVYGRFDPTREKYVPLMEYRIVASS</sequence>
<dbReference type="InterPro" id="IPR053041">
    <property type="entry name" value="Transglut-like_Superfamily_Mod"/>
</dbReference>
<dbReference type="GO" id="GO:0046872">
    <property type="term" value="F:metal ion binding"/>
    <property type="evidence" value="ECO:0007669"/>
    <property type="project" value="UniProtKB-KW"/>
</dbReference>
<dbReference type="InterPro" id="IPR056564">
    <property type="entry name" value="Ig-like_KY"/>
</dbReference>
<evidence type="ECO:0000313" key="8">
    <source>
        <dbReference type="Proteomes" id="UP001209878"/>
    </source>
</evidence>
<comment type="caution">
    <text evidence="7">The sequence shown here is derived from an EMBL/GenBank/DDBJ whole genome shotgun (WGS) entry which is preliminary data.</text>
</comment>
<keyword evidence="2 4" id="KW-0862">Zinc</keyword>
<dbReference type="SMART" id="SM00132">
    <property type="entry name" value="LIM"/>
    <property type="match status" value="1"/>
</dbReference>
<dbReference type="InterPro" id="IPR001781">
    <property type="entry name" value="Znf_LIM"/>
</dbReference>
<feature type="region of interest" description="Disordered" evidence="5">
    <location>
        <begin position="163"/>
        <end position="192"/>
    </location>
</feature>
<dbReference type="Proteomes" id="UP001209878">
    <property type="component" value="Unassembled WGS sequence"/>
</dbReference>
<proteinExistence type="predicted"/>
<keyword evidence="8" id="KW-1185">Reference proteome</keyword>
<dbReference type="AlphaFoldDB" id="A0AAD9NTP9"/>
<evidence type="ECO:0000313" key="7">
    <source>
        <dbReference type="EMBL" id="KAK2180326.1"/>
    </source>
</evidence>
<dbReference type="PANTHER" id="PTHR47020">
    <property type="entry name" value="HILLARIN"/>
    <property type="match status" value="1"/>
</dbReference>
<dbReference type="Pfam" id="PF23265">
    <property type="entry name" value="Ig-like_KY"/>
    <property type="match status" value="2"/>
</dbReference>